<sequence length="25" mass="2765">SVVLALITCVLSFGFLRLTRLRSLS</sequence>
<proteinExistence type="predicted"/>
<evidence type="ECO:0000313" key="2">
    <source>
        <dbReference type="Proteomes" id="UP000198891"/>
    </source>
</evidence>
<dbReference type="AlphaFoldDB" id="A0A1H3U329"/>
<keyword evidence="2" id="KW-1185">Reference proteome</keyword>
<reference evidence="1 2" key="1">
    <citation type="submission" date="2016-10" db="EMBL/GenBank/DDBJ databases">
        <authorList>
            <person name="de Groot N.N."/>
        </authorList>
    </citation>
    <scope>NUCLEOTIDE SEQUENCE [LARGE SCALE GENOMIC DNA]</scope>
    <source>
        <strain evidence="1 2">CGMCC 4.3491</strain>
    </source>
</reference>
<dbReference type="Proteomes" id="UP000198891">
    <property type="component" value="Unassembled WGS sequence"/>
</dbReference>
<accession>A0A1H3U329</accession>
<organism evidence="1 2">
    <name type="scientific">Herbiconiux ginsengi</name>
    <dbReference type="NCBI Taxonomy" id="381665"/>
    <lineage>
        <taxon>Bacteria</taxon>
        <taxon>Bacillati</taxon>
        <taxon>Actinomycetota</taxon>
        <taxon>Actinomycetes</taxon>
        <taxon>Micrococcales</taxon>
        <taxon>Microbacteriaceae</taxon>
        <taxon>Herbiconiux</taxon>
    </lineage>
</organism>
<gene>
    <name evidence="1" type="ORF">SAMN05216554_0080</name>
</gene>
<protein>
    <submittedName>
        <fullName evidence="1">Uncharacterized protein</fullName>
    </submittedName>
</protein>
<evidence type="ECO:0000313" key="1">
    <source>
        <dbReference type="EMBL" id="SDZ56762.1"/>
    </source>
</evidence>
<name>A0A1H3U329_9MICO</name>
<dbReference type="EMBL" id="FNPZ01000010">
    <property type="protein sequence ID" value="SDZ56762.1"/>
    <property type="molecule type" value="Genomic_DNA"/>
</dbReference>
<feature type="non-terminal residue" evidence="1">
    <location>
        <position position="1"/>
    </location>
</feature>